<feature type="region of interest" description="Disordered" evidence="1">
    <location>
        <begin position="18"/>
        <end position="38"/>
    </location>
</feature>
<dbReference type="VEuPathDB" id="VectorBase:GPPI043546"/>
<organism evidence="2 3">
    <name type="scientific">Glossina palpalis gambiensis</name>
    <dbReference type="NCBI Taxonomy" id="67801"/>
    <lineage>
        <taxon>Eukaryota</taxon>
        <taxon>Metazoa</taxon>
        <taxon>Ecdysozoa</taxon>
        <taxon>Arthropoda</taxon>
        <taxon>Hexapoda</taxon>
        <taxon>Insecta</taxon>
        <taxon>Pterygota</taxon>
        <taxon>Neoptera</taxon>
        <taxon>Endopterygota</taxon>
        <taxon>Diptera</taxon>
        <taxon>Brachycera</taxon>
        <taxon>Muscomorpha</taxon>
        <taxon>Hippoboscoidea</taxon>
        <taxon>Glossinidae</taxon>
        <taxon>Glossina</taxon>
    </lineage>
</organism>
<evidence type="ECO:0000313" key="3">
    <source>
        <dbReference type="Proteomes" id="UP000092460"/>
    </source>
</evidence>
<dbReference type="AlphaFoldDB" id="A0A1B0BXK4"/>
<protein>
    <submittedName>
        <fullName evidence="2">Uncharacterized protein</fullName>
    </submittedName>
</protein>
<dbReference type="Proteomes" id="UP000092460">
    <property type="component" value="Unassembled WGS sequence"/>
</dbReference>
<accession>A0A1B0BXK4</accession>
<proteinExistence type="predicted"/>
<keyword evidence="3" id="KW-1185">Reference proteome</keyword>
<evidence type="ECO:0000313" key="2">
    <source>
        <dbReference type="EnsemblMetazoa" id="GPPI043546-PA"/>
    </source>
</evidence>
<reference evidence="2" key="2">
    <citation type="submission" date="2020-05" db="UniProtKB">
        <authorList>
            <consortium name="EnsemblMetazoa"/>
        </authorList>
    </citation>
    <scope>IDENTIFICATION</scope>
    <source>
        <strain evidence="2">IAEA</strain>
    </source>
</reference>
<feature type="compositionally biased region" description="Polar residues" evidence="1">
    <location>
        <begin position="22"/>
        <end position="37"/>
    </location>
</feature>
<dbReference type="EnsemblMetazoa" id="GPPI043546-RA">
    <property type="protein sequence ID" value="GPPI043546-PA"/>
    <property type="gene ID" value="GPPI043546"/>
</dbReference>
<name>A0A1B0BXK4_9MUSC</name>
<dbReference type="EMBL" id="JXJN01022268">
    <property type="status" value="NOT_ANNOTATED_CDS"/>
    <property type="molecule type" value="Genomic_DNA"/>
</dbReference>
<evidence type="ECO:0000256" key="1">
    <source>
        <dbReference type="SAM" id="MobiDB-lite"/>
    </source>
</evidence>
<sequence length="67" mass="7467">MERVTTATMSVATEISLHLESRTNNNTNDDSAYVNNKNKAKNTDSLEIRVTLKAPDTEVAWHFVTAT</sequence>
<reference evidence="3" key="1">
    <citation type="submission" date="2015-01" db="EMBL/GenBank/DDBJ databases">
        <authorList>
            <person name="Aksoy S."/>
            <person name="Warren W."/>
            <person name="Wilson R.K."/>
        </authorList>
    </citation>
    <scope>NUCLEOTIDE SEQUENCE [LARGE SCALE GENOMIC DNA]</scope>
    <source>
        <strain evidence="3">IAEA</strain>
    </source>
</reference>